<dbReference type="EMBL" id="CP036525">
    <property type="protein sequence ID" value="QDT06048.1"/>
    <property type="molecule type" value="Genomic_DNA"/>
</dbReference>
<accession>A0A517NG41</accession>
<dbReference type="Proteomes" id="UP000318538">
    <property type="component" value="Chromosome"/>
</dbReference>
<proteinExistence type="predicted"/>
<sequence>MGVSGSSRSLGRARADIREPITAWLWLAVSGPHRRYRPAQPSTLSQSEQSVQLNHDYRSGQQNWPPKHLFWGGAVWPPRLRRGGAEGKACVAKVASVLRRFLGWCIDIVPDGAAELDQPIQCVLTLAQHAPVDAGGDLVLLDRCVSCDPQQVLVHFQRVQNLADRA</sequence>
<organism evidence="1 2">
    <name type="scientific">Rubripirellula lacrimiformis</name>
    <dbReference type="NCBI Taxonomy" id="1930273"/>
    <lineage>
        <taxon>Bacteria</taxon>
        <taxon>Pseudomonadati</taxon>
        <taxon>Planctomycetota</taxon>
        <taxon>Planctomycetia</taxon>
        <taxon>Pirellulales</taxon>
        <taxon>Pirellulaceae</taxon>
        <taxon>Rubripirellula</taxon>
    </lineage>
</organism>
<gene>
    <name evidence="1" type="ORF">K227x_44550</name>
</gene>
<reference evidence="1 2" key="1">
    <citation type="submission" date="2019-02" db="EMBL/GenBank/DDBJ databases">
        <title>Deep-cultivation of Planctomycetes and their phenomic and genomic characterization uncovers novel biology.</title>
        <authorList>
            <person name="Wiegand S."/>
            <person name="Jogler M."/>
            <person name="Boedeker C."/>
            <person name="Pinto D."/>
            <person name="Vollmers J."/>
            <person name="Rivas-Marin E."/>
            <person name="Kohn T."/>
            <person name="Peeters S.H."/>
            <person name="Heuer A."/>
            <person name="Rast P."/>
            <person name="Oberbeckmann S."/>
            <person name="Bunk B."/>
            <person name="Jeske O."/>
            <person name="Meyerdierks A."/>
            <person name="Storesund J.E."/>
            <person name="Kallscheuer N."/>
            <person name="Luecker S."/>
            <person name="Lage O.M."/>
            <person name="Pohl T."/>
            <person name="Merkel B.J."/>
            <person name="Hornburger P."/>
            <person name="Mueller R.-W."/>
            <person name="Bruemmer F."/>
            <person name="Labrenz M."/>
            <person name="Spormann A.M."/>
            <person name="Op den Camp H."/>
            <person name="Overmann J."/>
            <person name="Amann R."/>
            <person name="Jetten M.S.M."/>
            <person name="Mascher T."/>
            <person name="Medema M.H."/>
            <person name="Devos D.P."/>
            <person name="Kaster A.-K."/>
            <person name="Ovreas L."/>
            <person name="Rohde M."/>
            <person name="Galperin M.Y."/>
            <person name="Jogler C."/>
        </authorList>
    </citation>
    <scope>NUCLEOTIDE SEQUENCE [LARGE SCALE GENOMIC DNA]</scope>
    <source>
        <strain evidence="1 2">K22_7</strain>
    </source>
</reference>
<name>A0A517NG41_9BACT</name>
<dbReference type="AlphaFoldDB" id="A0A517NG41"/>
<evidence type="ECO:0000313" key="2">
    <source>
        <dbReference type="Proteomes" id="UP000318538"/>
    </source>
</evidence>
<protein>
    <submittedName>
        <fullName evidence="1">Uncharacterized protein</fullName>
    </submittedName>
</protein>
<evidence type="ECO:0000313" key="1">
    <source>
        <dbReference type="EMBL" id="QDT06048.1"/>
    </source>
</evidence>
<keyword evidence="2" id="KW-1185">Reference proteome</keyword>
<dbReference type="KEGG" id="rlc:K227x_44550"/>